<reference evidence="3 4" key="1">
    <citation type="submission" date="2023-02" db="EMBL/GenBank/DDBJ databases">
        <title>Pathogen: clinical or host-associated sample.</title>
        <authorList>
            <person name="Hergert J."/>
            <person name="Casey R."/>
            <person name="Wagner J."/>
            <person name="Young E.L."/>
            <person name="Oakeson K.F."/>
        </authorList>
    </citation>
    <scope>NUCLEOTIDE SEQUENCE [LARGE SCALE GENOMIC DNA]</scope>
    <source>
        <strain evidence="3 4">2022CK-00829</strain>
        <plasmid evidence="3 4">unnamed1</plasmid>
    </source>
</reference>
<gene>
    <name evidence="3" type="ORF">PUW25_26470</name>
</gene>
<keyword evidence="4" id="KW-1185">Reference proteome</keyword>
<dbReference type="InterPro" id="IPR002901">
    <property type="entry name" value="MGlyc_endo_b_GlcNAc-like_dom"/>
</dbReference>
<organism evidence="3 4">
    <name type="scientific">Paenibacillus urinalis</name>
    <dbReference type="NCBI Taxonomy" id="521520"/>
    <lineage>
        <taxon>Bacteria</taxon>
        <taxon>Bacillati</taxon>
        <taxon>Bacillota</taxon>
        <taxon>Bacilli</taxon>
        <taxon>Bacillales</taxon>
        <taxon>Paenibacillaceae</taxon>
        <taxon>Paenibacillus</taxon>
    </lineage>
</organism>
<dbReference type="RefSeq" id="WP_274338711.1">
    <property type="nucleotide sequence ID" value="NZ_CP118109.1"/>
</dbReference>
<name>A0ABY7XH55_9BACL</name>
<evidence type="ECO:0000259" key="2">
    <source>
        <dbReference type="SMART" id="SM00047"/>
    </source>
</evidence>
<evidence type="ECO:0000313" key="3">
    <source>
        <dbReference type="EMBL" id="WDI05118.1"/>
    </source>
</evidence>
<dbReference type="EMBL" id="CP118109">
    <property type="protein sequence ID" value="WDI05118.1"/>
    <property type="molecule type" value="Genomic_DNA"/>
</dbReference>
<keyword evidence="3" id="KW-0614">Plasmid</keyword>
<feature type="domain" description="Mannosyl-glycoprotein endo-beta-N-acetylglucosamidase-like" evidence="2">
    <location>
        <begin position="1834"/>
        <end position="1959"/>
    </location>
</feature>
<dbReference type="Proteomes" id="UP001221519">
    <property type="component" value="Plasmid unnamed1"/>
</dbReference>
<sequence>MATTLGYDDRDALYGSLRDHFLRLGDTQFYVPPTAINVQRRMRQEKINVLRGRGSFVKGSGYSDQVITLTLFFPDIVSINNELRPLLAQVRKCPFLPIENILLNNTYKIDAVTIASVNVQSVSGFPHSLEAQITMYAFNPFAYIMDDSERTFDEMFNWPLFRWHYQRNLKPDPANLIIYYEPLQTDLNNEYIFKVASEEDLQFIRKWRKSRNKLIHAYQEDMDQSGFSEGDYEWIDGVPMPKRTSETVSYDEDGLPVWEGSFRDEKDEEIFRDIIGEMYRGDREKDKVISEMNIFMENWDIPGLTLEHVSVGYENVITPVQLQMHESPTHEYLGSQDTLFVLQFFAEDDEALGAMTSLVQRTNYLAREYHREVSNGFIQFDHQIARLFGARYMIIEDLQTTTVEGQPGAHRITLTMSSYNRAQRRIAETEWLSKGVDWQIGWADRAWWNLDDKAWLREDPFGGFMSLDVRKKAVYDQQVKEMMKGVEVYPDLELPTYAQVAAAGFEIRNLNDGIYVDPDFFLIYSDPIDFGEQVGKLFDEGEMTAEVRDYMGGKGEVKGSAIIPDDNTAAAIEREKLLIKNASAMTPAPDSTDTANMTAADVETIIRKKAKDQGLDQRLCVALAKSFDSKLRQFYSVGEGANKDLGGITVTAANTPIMMNQEMKYFKDTNYLRNAKYIGVMRVSPVMGEPNGLANNIEYNVEQGIASLKYYLERASVQAPNDNVAAAFGLTDKARTKWVNALCAYLGYAREYNLLASSNKKMPANVTTLIKKILKNIEALQVSSTIDADYSKLPVADYKSVSMNSAEPTFKEKILDESDFMDDQTTLKEMYHDTIKYDRRGRLIRAFPTFFLMFVDEGQFMGAVKMSDQFFGYRAVTDITYTNSRKLASSTLVMEMANVFGKLTDAIKSTDLTHTSTGDLMQALFIPGNAAREAESNRIGIGRTEDLMGNSRYSDTSWYKSMYLRTGARIHFRMGYGSNPMNMPTMMNGVVTQVQNNGDTVTIVAQDDGIELTNKLKAKPDEQTRGFIYSTQEPTEIIDSLLTDNQGALMNFYANRLSNAAYAQHSLGIMHFGMPGKPINYFWRWELANRPQNEITMNIYETTGQYKQEQNGFWSKLGDFFGIGDSDETGININLYDKTVWDVLNITASVGEDFIVAVHPFDFRNTIFHGKPYFPIGYEYLLVPSEEGINAAESDYGFNPFKFKLSDDESDFEGIQILRKPFRQVHIYDSWTSIIDNGITATDENMYTVAQGVYYDEGKMDTTDFIYVDTNIWPEKQRTAQIDTQLNLQGVRLIENIPLIGHFLNKPFKWYFDEYTAIRIAAAGLRDMVKEMYDGYLTVMGDPSVKPHDQIYLYDTYTDMSGPLEVREVTHIMNFDVGYITMIKPDACVVNSDTKMTRLWITAGSAALQAFTLILLRNMMRNRGYQGTMPIMNALWASTKRRYNAMMGKWDSSWMRSKASSLYKKATDAINSSNTTDYKGGSGPIYEVDPITGEVREYHPVSTQMKKRWEKSGLLKDLMSKIEGFTFKDGQNLFEKLDGALSNRRFLRYDRVDLNKIAKLKNIASEAVFSSAKFLGKGAKWGRRGVQGILGIGAAALGPVGWIGFAVEFAITEVITRGISEWVERFLFTRQAVIIATLRKEGVEFSAGINGHQGSVIGDSPDTWQRILTGPVGSVLLGFLGADVSRYGAVNAGSMDDMYNMALDSGTSNSQIDMNTFAKNFFEAHRKPVLFNQSVADQYEIDRKEASAAMQGQLAENDEENERGASYPEEDSDLLTMQDLQNAFGAASNADGTSFETLDLNKPSGISAEAIDRAFAGKGKLAGLGKIFVDLESRIPAAPSPLADVIESPNEGGRVINALYLAAHAAWETGWGTSRIFRDKNNLFGYGAYDSSPYESAYTFASPADCVNYAANKIKDNYLTPGGKYYNGPTLEGMNIKYATDKNWAKGIAGVMAKIASYDPSFQAPSVVNGAQTKGEKPVVYGNEGKAKYRLKSSSEAAAACINIKKQPLTNMRLTMVTSSPYIRQASYDLLEALGKAYKQKTGETICITSAFREGDKNWHGTGYGVDIDTPNAGYIGGKVRFAKGSKDKENLRVLCELAIQVGFGGVIHGDVDVIAEMKSKYPNVTIQQRNDHYNHLHLSYPRSN</sequence>
<accession>A0ABY7XH55</accession>
<dbReference type="Pfam" id="PF01832">
    <property type="entry name" value="Glucosaminidase"/>
    <property type="match status" value="1"/>
</dbReference>
<geneLocation type="plasmid" evidence="3 4">
    <name>unnamed1</name>
</geneLocation>
<feature type="region of interest" description="Disordered" evidence="1">
    <location>
        <begin position="1747"/>
        <end position="1769"/>
    </location>
</feature>
<proteinExistence type="predicted"/>
<protein>
    <submittedName>
        <fullName evidence="3">Glucosaminidase domain-containing protein</fullName>
    </submittedName>
</protein>
<dbReference type="Gene3D" id="1.10.530.10">
    <property type="match status" value="1"/>
</dbReference>
<evidence type="ECO:0000313" key="4">
    <source>
        <dbReference type="Proteomes" id="UP001221519"/>
    </source>
</evidence>
<dbReference type="SMART" id="SM00047">
    <property type="entry name" value="LYZ2"/>
    <property type="match status" value="1"/>
</dbReference>
<evidence type="ECO:0000256" key="1">
    <source>
        <dbReference type="SAM" id="MobiDB-lite"/>
    </source>
</evidence>